<proteinExistence type="predicted"/>
<name>A0A0E9WKZ7_ANGAN</name>
<accession>A0A0E9WKZ7</accession>
<reference evidence="2" key="2">
    <citation type="journal article" date="2015" name="Fish Shellfish Immunol.">
        <title>Early steps in the European eel (Anguilla anguilla)-Vibrio vulnificus interaction in the gills: Role of the RtxA13 toxin.</title>
        <authorList>
            <person name="Callol A."/>
            <person name="Pajuelo D."/>
            <person name="Ebbesson L."/>
            <person name="Teles M."/>
            <person name="MacKenzie S."/>
            <person name="Amaro C."/>
        </authorList>
    </citation>
    <scope>NUCLEOTIDE SEQUENCE</scope>
</reference>
<sequence length="158" mass="17852">MVPNTPWITLSQLSWLTAAECVQNNRCSRRFSLLFIGVRVGVRILREVKGQHFADDAVSLLRVHANERVSLGVKLLFERDDNGLEVLHRLVLYVVGHLANVCVVQGSINLIQDKEWSRLVAVYSEEQGQGSDSLLSSRQVIHRPESLPWSHTVVVYPI</sequence>
<evidence type="ECO:0000256" key="1">
    <source>
        <dbReference type="SAM" id="SignalP"/>
    </source>
</evidence>
<feature type="chain" id="PRO_5002434435" evidence="1">
    <location>
        <begin position="20"/>
        <end position="158"/>
    </location>
</feature>
<reference evidence="2" key="1">
    <citation type="submission" date="2014-11" db="EMBL/GenBank/DDBJ databases">
        <authorList>
            <person name="Amaro Gonzalez C."/>
        </authorList>
    </citation>
    <scope>NUCLEOTIDE SEQUENCE</scope>
</reference>
<dbReference type="EMBL" id="GBXM01017498">
    <property type="protein sequence ID" value="JAH91079.1"/>
    <property type="molecule type" value="Transcribed_RNA"/>
</dbReference>
<feature type="signal peptide" evidence="1">
    <location>
        <begin position="1"/>
        <end position="19"/>
    </location>
</feature>
<evidence type="ECO:0000313" key="2">
    <source>
        <dbReference type="EMBL" id="JAH91079.1"/>
    </source>
</evidence>
<keyword evidence="1" id="KW-0732">Signal</keyword>
<protein>
    <submittedName>
        <fullName evidence="2">Uncharacterized protein</fullName>
    </submittedName>
</protein>
<organism evidence="2">
    <name type="scientific">Anguilla anguilla</name>
    <name type="common">European freshwater eel</name>
    <name type="synonym">Muraena anguilla</name>
    <dbReference type="NCBI Taxonomy" id="7936"/>
    <lineage>
        <taxon>Eukaryota</taxon>
        <taxon>Metazoa</taxon>
        <taxon>Chordata</taxon>
        <taxon>Craniata</taxon>
        <taxon>Vertebrata</taxon>
        <taxon>Euteleostomi</taxon>
        <taxon>Actinopterygii</taxon>
        <taxon>Neopterygii</taxon>
        <taxon>Teleostei</taxon>
        <taxon>Anguilliformes</taxon>
        <taxon>Anguillidae</taxon>
        <taxon>Anguilla</taxon>
    </lineage>
</organism>
<dbReference type="AlphaFoldDB" id="A0A0E9WKZ7"/>